<evidence type="ECO:0000313" key="7">
    <source>
        <dbReference type="EMBL" id="SDF88572.1"/>
    </source>
</evidence>
<evidence type="ECO:0000256" key="2">
    <source>
        <dbReference type="ARBA" id="ARBA00008814"/>
    </source>
</evidence>
<keyword evidence="4 5" id="KW-0732">Signal</keyword>
<organism evidence="7 8">
    <name type="scientific">Klenkia brasiliensis</name>
    <dbReference type="NCBI Taxonomy" id="333142"/>
    <lineage>
        <taxon>Bacteria</taxon>
        <taxon>Bacillati</taxon>
        <taxon>Actinomycetota</taxon>
        <taxon>Actinomycetes</taxon>
        <taxon>Geodermatophilales</taxon>
        <taxon>Geodermatophilaceae</taxon>
        <taxon>Klenkia</taxon>
    </lineage>
</organism>
<dbReference type="AlphaFoldDB" id="A0A1G7PQG3"/>
<evidence type="ECO:0000256" key="1">
    <source>
        <dbReference type="ARBA" id="ARBA00004196"/>
    </source>
</evidence>
<comment type="similarity">
    <text evidence="2">Belongs to the bacterial solute-binding protein 8 family.</text>
</comment>
<dbReference type="CDD" id="cd01146">
    <property type="entry name" value="FhuD"/>
    <property type="match status" value="1"/>
</dbReference>
<dbReference type="SUPFAM" id="SSF53807">
    <property type="entry name" value="Helical backbone' metal receptor"/>
    <property type="match status" value="1"/>
</dbReference>
<dbReference type="InterPro" id="IPR002491">
    <property type="entry name" value="ABC_transptr_periplasmic_BD"/>
</dbReference>
<dbReference type="GO" id="GO:0030288">
    <property type="term" value="C:outer membrane-bounded periplasmic space"/>
    <property type="evidence" value="ECO:0007669"/>
    <property type="project" value="TreeGrafter"/>
</dbReference>
<evidence type="ECO:0000256" key="5">
    <source>
        <dbReference type="SAM" id="SignalP"/>
    </source>
</evidence>
<dbReference type="InterPro" id="IPR051313">
    <property type="entry name" value="Bact_iron-sidero_bind"/>
</dbReference>
<keyword evidence="3" id="KW-0813">Transport</keyword>
<dbReference type="PROSITE" id="PS50983">
    <property type="entry name" value="FE_B12_PBP"/>
    <property type="match status" value="1"/>
</dbReference>
<dbReference type="RefSeq" id="WP_091059952.1">
    <property type="nucleotide sequence ID" value="NZ_FNCF01000002.1"/>
</dbReference>
<evidence type="ECO:0000256" key="3">
    <source>
        <dbReference type="ARBA" id="ARBA00022448"/>
    </source>
</evidence>
<feature type="signal peptide" evidence="5">
    <location>
        <begin position="1"/>
        <end position="22"/>
    </location>
</feature>
<reference evidence="8" key="1">
    <citation type="submission" date="2016-10" db="EMBL/GenBank/DDBJ databases">
        <authorList>
            <person name="Varghese N."/>
            <person name="Submissions S."/>
        </authorList>
    </citation>
    <scope>NUCLEOTIDE SEQUENCE [LARGE SCALE GENOMIC DNA]</scope>
    <source>
        <strain evidence="8">DSM 44526</strain>
    </source>
</reference>
<dbReference type="OrthoDB" id="1846031at2"/>
<protein>
    <submittedName>
        <fullName evidence="7">Iron complex transport system substrate-binding protein</fullName>
    </submittedName>
</protein>
<evidence type="ECO:0000259" key="6">
    <source>
        <dbReference type="PROSITE" id="PS50983"/>
    </source>
</evidence>
<dbReference type="Proteomes" id="UP000198863">
    <property type="component" value="Unassembled WGS sequence"/>
</dbReference>
<dbReference type="GO" id="GO:1901678">
    <property type="term" value="P:iron coordination entity transport"/>
    <property type="evidence" value="ECO:0007669"/>
    <property type="project" value="UniProtKB-ARBA"/>
</dbReference>
<evidence type="ECO:0000313" key="8">
    <source>
        <dbReference type="Proteomes" id="UP000198863"/>
    </source>
</evidence>
<comment type="subcellular location">
    <subcellularLocation>
        <location evidence="1">Cell envelope</location>
    </subcellularLocation>
</comment>
<feature type="domain" description="Fe/B12 periplasmic-binding" evidence="6">
    <location>
        <begin position="60"/>
        <end position="329"/>
    </location>
</feature>
<keyword evidence="8" id="KW-1185">Reference proteome</keyword>
<feature type="chain" id="PRO_5039009735" evidence="5">
    <location>
        <begin position="23"/>
        <end position="333"/>
    </location>
</feature>
<dbReference type="Gene3D" id="3.40.50.1980">
    <property type="entry name" value="Nitrogenase molybdenum iron protein domain"/>
    <property type="match status" value="2"/>
</dbReference>
<dbReference type="EMBL" id="FNCF01000002">
    <property type="protein sequence ID" value="SDF88572.1"/>
    <property type="molecule type" value="Genomic_DNA"/>
</dbReference>
<gene>
    <name evidence="7" type="ORF">SAMN05660324_1180</name>
</gene>
<dbReference type="PANTHER" id="PTHR30532">
    <property type="entry name" value="IRON III DICITRATE-BINDING PERIPLASMIC PROTEIN"/>
    <property type="match status" value="1"/>
</dbReference>
<dbReference type="Pfam" id="PF01497">
    <property type="entry name" value="Peripla_BP_2"/>
    <property type="match status" value="1"/>
</dbReference>
<evidence type="ECO:0000256" key="4">
    <source>
        <dbReference type="ARBA" id="ARBA00022729"/>
    </source>
</evidence>
<dbReference type="PROSITE" id="PS51257">
    <property type="entry name" value="PROKAR_LIPOPROTEIN"/>
    <property type="match status" value="1"/>
</dbReference>
<name>A0A1G7PQG3_9ACTN</name>
<sequence>MPRRTALAALAAVTALALTACGGSTEGTDPAAGPTASDGAFPVTVEHIWGETTVPDRPERVVALGVTDTDPLLALGVVPVAVTPFVFYADSKGVGPWAEDLFGDVEPEVFTSAEVDVEAVAALAPDLIVGVSAGFDEAVYAQLSEIAPTLVRPEGTVAYGVDRDTATRMIAQAVGEEARGEELIADADQAFADALAEHPELEGATGTAALYSGGTYYAFLPADARGRVLGDLGITAPEAVLAEDAGDSFYVELSTERLDLLDGDVLVVLTDPESVATVEADALLAQVPVVADGGLLVDAGDVRGAMSYNTVLSAPYLAQNLTPLLATALAATA</sequence>
<dbReference type="PANTHER" id="PTHR30532:SF24">
    <property type="entry name" value="FERRIC ENTEROBACTIN-BINDING PERIPLASMIC PROTEIN FEPB"/>
    <property type="match status" value="1"/>
</dbReference>
<accession>A0A1G7PQG3</accession>
<proteinExistence type="inferred from homology"/>